<evidence type="ECO:0000313" key="1">
    <source>
        <dbReference type="EMBL" id="MDM8267022.1"/>
    </source>
</evidence>
<sequence>MASKYTHALNVAVGLDITSLLSPANIPGIKQYLHVENDADLLNAIVQDQYGKLEKAIREAGFTIINTAFGKLSSENEENLASESTMVAPQQTDIEMQTTKDVNEIAIDEIKRAISDIEEQDGEITEINISGERVADIQNADDLRKATGLSEDVTINFEDMDDGELMVISYLDREQNLKFRVVDDKEKMEDK</sequence>
<dbReference type="EMBL" id="JAUDDW010000032">
    <property type="protein sequence ID" value="MDM8267022.1"/>
    <property type="molecule type" value="Genomic_DNA"/>
</dbReference>
<keyword evidence="2" id="KW-1185">Reference proteome</keyword>
<proteinExistence type="predicted"/>
<dbReference type="RefSeq" id="WP_289586429.1">
    <property type="nucleotide sequence ID" value="NZ_JAUDDW010000032.1"/>
</dbReference>
<dbReference type="Proteomes" id="UP001529343">
    <property type="component" value="Unassembled WGS sequence"/>
</dbReference>
<organism evidence="1 2">
    <name type="scientific">Limosilactobacillus pontis</name>
    <dbReference type="NCBI Taxonomy" id="35787"/>
    <lineage>
        <taxon>Bacteria</taxon>
        <taxon>Bacillati</taxon>
        <taxon>Bacillota</taxon>
        <taxon>Bacilli</taxon>
        <taxon>Lactobacillales</taxon>
        <taxon>Lactobacillaceae</taxon>
        <taxon>Limosilactobacillus</taxon>
    </lineage>
</organism>
<reference evidence="2" key="1">
    <citation type="submission" date="2023-06" db="EMBL/GenBank/DDBJ databases">
        <title>Identification and characterization of horizontal gene transfer across gut microbiota members of farm animals based on homology search.</title>
        <authorList>
            <person name="Zeman M."/>
            <person name="Kubasova T."/>
            <person name="Jahodarova E."/>
            <person name="Nykrynova M."/>
            <person name="Rychlik I."/>
        </authorList>
    </citation>
    <scope>NUCLEOTIDE SEQUENCE [LARGE SCALE GENOMIC DNA]</scope>
    <source>
        <strain evidence="2">161_Gplus</strain>
    </source>
</reference>
<reference evidence="1 2" key="2">
    <citation type="submission" date="2023-06" db="EMBL/GenBank/DDBJ databases">
        <authorList>
            <person name="Zeman M."/>
            <person name="Kubasova T."/>
            <person name="Jahodarova E."/>
            <person name="Nykrynova M."/>
            <person name="Rychlik I."/>
        </authorList>
    </citation>
    <scope>NUCLEOTIDE SEQUENCE [LARGE SCALE GENOMIC DNA]</scope>
    <source>
        <strain evidence="1 2">161_Gplus</strain>
    </source>
</reference>
<evidence type="ECO:0000313" key="2">
    <source>
        <dbReference type="Proteomes" id="UP001529343"/>
    </source>
</evidence>
<accession>A0ABT7UZR1</accession>
<gene>
    <name evidence="1" type="ORF">QUW44_07655</name>
</gene>
<protein>
    <submittedName>
        <fullName evidence="1">Uncharacterized protein</fullName>
    </submittedName>
</protein>
<comment type="caution">
    <text evidence="1">The sequence shown here is derived from an EMBL/GenBank/DDBJ whole genome shotgun (WGS) entry which is preliminary data.</text>
</comment>
<name>A0ABT7UZR1_9LACO</name>